<dbReference type="InterPro" id="IPR006119">
    <property type="entry name" value="Resolv_N"/>
</dbReference>
<evidence type="ECO:0000256" key="1">
    <source>
        <dbReference type="SAM" id="Coils"/>
    </source>
</evidence>
<dbReference type="InterPro" id="IPR050639">
    <property type="entry name" value="SSR_resolvase"/>
</dbReference>
<dbReference type="Pfam" id="PF00239">
    <property type="entry name" value="Resolvase"/>
    <property type="match status" value="1"/>
</dbReference>
<keyword evidence="1" id="KW-0175">Coiled coil</keyword>
<dbReference type="Gene3D" id="3.40.50.1390">
    <property type="entry name" value="Resolvase, N-terminal catalytic domain"/>
    <property type="match status" value="1"/>
</dbReference>
<reference evidence="5 6" key="1">
    <citation type="journal article" date="2018" name="Int. J. Syst. Evol. Microbiol.">
        <title>Micromonospora globbae sp. nov., an endophytic actinomycete isolated from roots of Globba winitii C. H. Wright.</title>
        <authorList>
            <person name="Kuncharoen N."/>
            <person name="Pittayakhajonwut P."/>
            <person name="Tanasupawat S."/>
        </authorList>
    </citation>
    <scope>NUCLEOTIDE SEQUENCE [LARGE SCALE GENOMIC DNA]</scope>
    <source>
        <strain evidence="5 6">WPS1-2</strain>
    </source>
</reference>
<accession>A0A420ETT6</accession>
<dbReference type="PANTHER" id="PTHR30461:SF23">
    <property type="entry name" value="DNA RECOMBINASE-RELATED"/>
    <property type="match status" value="1"/>
</dbReference>
<proteinExistence type="predicted"/>
<feature type="domain" description="Resolvase/invertase-type recombinase catalytic" evidence="3">
    <location>
        <begin position="7"/>
        <end position="154"/>
    </location>
</feature>
<dbReference type="SMART" id="SM00857">
    <property type="entry name" value="Resolvase"/>
    <property type="match status" value="1"/>
</dbReference>
<dbReference type="PANTHER" id="PTHR30461">
    <property type="entry name" value="DNA-INVERTASE FROM LAMBDOID PROPHAGE"/>
    <property type="match status" value="1"/>
</dbReference>
<feature type="compositionally biased region" description="Basic residues" evidence="2">
    <location>
        <begin position="141"/>
        <end position="151"/>
    </location>
</feature>
<dbReference type="Gene3D" id="3.90.1750.20">
    <property type="entry name" value="Putative Large Serine Recombinase, Chain B, Domain 2"/>
    <property type="match status" value="1"/>
</dbReference>
<feature type="domain" description="Recombinase" evidence="4">
    <location>
        <begin position="162"/>
        <end position="265"/>
    </location>
</feature>
<organism evidence="5 6">
    <name type="scientific">Micromonospora globbae</name>
    <dbReference type="NCBI Taxonomy" id="1894969"/>
    <lineage>
        <taxon>Bacteria</taxon>
        <taxon>Bacillati</taxon>
        <taxon>Actinomycetota</taxon>
        <taxon>Actinomycetes</taxon>
        <taxon>Micromonosporales</taxon>
        <taxon>Micromonosporaceae</taxon>
        <taxon>Micromonospora</taxon>
    </lineage>
</organism>
<dbReference type="InterPro" id="IPR011109">
    <property type="entry name" value="DNA_bind_recombinase_dom"/>
</dbReference>
<dbReference type="OrthoDB" id="4500247at2"/>
<comment type="caution">
    <text evidence="5">The sequence shown here is derived from an EMBL/GenBank/DDBJ whole genome shotgun (WGS) entry which is preliminary data.</text>
</comment>
<dbReference type="EMBL" id="RAQQ01000027">
    <property type="protein sequence ID" value="RKF24124.1"/>
    <property type="molecule type" value="Genomic_DNA"/>
</dbReference>
<feature type="compositionally biased region" description="Basic and acidic residues" evidence="2">
    <location>
        <begin position="466"/>
        <end position="477"/>
    </location>
</feature>
<dbReference type="Pfam" id="PF07508">
    <property type="entry name" value="Recombinase"/>
    <property type="match status" value="1"/>
</dbReference>
<name>A0A420ETT6_9ACTN</name>
<dbReference type="InterPro" id="IPR038109">
    <property type="entry name" value="DNA_bind_recomb_sf"/>
</dbReference>
<dbReference type="Proteomes" id="UP000285744">
    <property type="component" value="Unassembled WGS sequence"/>
</dbReference>
<evidence type="ECO:0000313" key="6">
    <source>
        <dbReference type="Proteomes" id="UP000285744"/>
    </source>
</evidence>
<dbReference type="CDD" id="cd00338">
    <property type="entry name" value="Ser_Recombinase"/>
    <property type="match status" value="1"/>
</dbReference>
<gene>
    <name evidence="5" type="ORF">D7I43_27975</name>
</gene>
<dbReference type="PROSITE" id="PS51736">
    <property type="entry name" value="RECOMBINASES_3"/>
    <property type="match status" value="1"/>
</dbReference>
<dbReference type="RefSeq" id="WP_120331574.1">
    <property type="nucleotide sequence ID" value="NZ_RAQQ01000027.1"/>
</dbReference>
<protein>
    <submittedName>
        <fullName evidence="5">Recombinase family protein</fullName>
    </submittedName>
</protein>
<dbReference type="PROSITE" id="PS51737">
    <property type="entry name" value="RECOMBINASE_DNA_BIND"/>
    <property type="match status" value="1"/>
</dbReference>
<evidence type="ECO:0000313" key="5">
    <source>
        <dbReference type="EMBL" id="RKF24124.1"/>
    </source>
</evidence>
<feature type="region of interest" description="Disordered" evidence="2">
    <location>
        <begin position="464"/>
        <end position="488"/>
    </location>
</feature>
<feature type="coiled-coil region" evidence="1">
    <location>
        <begin position="353"/>
        <end position="415"/>
    </location>
</feature>
<sequence length="488" mass="54005">MVEQPQTLDIYARVSRLGDDRQRSTEGQVDDCTIVVEDRGAQVGEVHVDSGRSAWNPRVKRPGWDRMMQRLEEGATGGVIVWDLARFSRRPIEGERLIAAAERGLTVLDSEGEYDLTSPSGKKAFRDQLSTAAYESDRLSTRVKRGKRKKAAAGEPNVSTRPFGFESDGVTIRESEAAVIRDLTARVLAGESQDALIVELNERGILTSYGKPWTRAGLRQVLTRPRNAGRVVHLGTVVAQLPGEPILSEDVFDRLVALYAARRRGRPTSDAYLCSGTVGCGLCEHILTGRPRANMKPYPDGSVRRQYWCQPRANGGGCGRISVDQRELDRHVGALAVAILSDPRHAAAVEAAARTVGERRRKLDAEIAEAEELAEQLATRLGKGEITLRRYDAAARPLDRRIAELRRERTELEASPVAEVTPEMVAASREQWQQRWDGATVPERRALLRQALRGRRLLVMPADPAAPRRFDPTRIKVVEPSADSAPQP</sequence>
<dbReference type="AlphaFoldDB" id="A0A420ETT6"/>
<evidence type="ECO:0000256" key="2">
    <source>
        <dbReference type="SAM" id="MobiDB-lite"/>
    </source>
</evidence>
<dbReference type="GO" id="GO:0000150">
    <property type="term" value="F:DNA strand exchange activity"/>
    <property type="evidence" value="ECO:0007669"/>
    <property type="project" value="InterPro"/>
</dbReference>
<evidence type="ECO:0000259" key="4">
    <source>
        <dbReference type="PROSITE" id="PS51737"/>
    </source>
</evidence>
<feature type="region of interest" description="Disordered" evidence="2">
    <location>
        <begin position="141"/>
        <end position="160"/>
    </location>
</feature>
<dbReference type="SUPFAM" id="SSF53041">
    <property type="entry name" value="Resolvase-like"/>
    <property type="match status" value="1"/>
</dbReference>
<evidence type="ECO:0000259" key="3">
    <source>
        <dbReference type="PROSITE" id="PS51736"/>
    </source>
</evidence>
<dbReference type="InterPro" id="IPR036162">
    <property type="entry name" value="Resolvase-like_N_sf"/>
</dbReference>
<dbReference type="GO" id="GO:0003677">
    <property type="term" value="F:DNA binding"/>
    <property type="evidence" value="ECO:0007669"/>
    <property type="project" value="InterPro"/>
</dbReference>